<proteinExistence type="predicted"/>
<evidence type="ECO:0000256" key="1">
    <source>
        <dbReference type="SAM" id="MobiDB-lite"/>
    </source>
</evidence>
<dbReference type="RefSeq" id="XP_008815183.1">
    <property type="nucleotide sequence ID" value="XM_008816961.1"/>
</dbReference>
<feature type="compositionally biased region" description="Basic residues" evidence="1">
    <location>
        <begin position="1"/>
        <end position="15"/>
    </location>
</feature>
<feature type="compositionally biased region" description="Basic and acidic residues" evidence="1">
    <location>
        <begin position="26"/>
        <end position="42"/>
    </location>
</feature>
<organism evidence="2 3">
    <name type="scientific">Plasmodium inui San Antonio 1</name>
    <dbReference type="NCBI Taxonomy" id="1237626"/>
    <lineage>
        <taxon>Eukaryota</taxon>
        <taxon>Sar</taxon>
        <taxon>Alveolata</taxon>
        <taxon>Apicomplexa</taxon>
        <taxon>Aconoidasida</taxon>
        <taxon>Haemosporida</taxon>
        <taxon>Plasmodiidae</taxon>
        <taxon>Plasmodium</taxon>
        <taxon>Plasmodium (Plasmodium)</taxon>
    </lineage>
</organism>
<dbReference type="AlphaFoldDB" id="W7A9G7"/>
<name>W7A9G7_9APIC</name>
<feature type="compositionally biased region" description="Polar residues" evidence="1">
    <location>
        <begin position="50"/>
        <end position="65"/>
    </location>
</feature>
<sequence length="250" mass="27564">MSKKNQKKKKSKGRKRENNSSSNVCGKHDHELNEAKEADRGRGLKINGPNEDNSAPLNAQVSDTVNGKKERGDSAPSGETAEKGQSPTSGDEAEKEEDKKGNTPDGVTDMVMGKAMGTKGRKKKIEPAPNIPNEGASESAKFKSSNDDVDDFPMPSGDQGAEEQTNSLFPNIDVDAMYCLLAEKGDHQNEFLRDLIKEIEKFKKKFNDDNVLSNVRRDRHNFSSNYSIKKEGKKRGAQQRIVTATTFTIC</sequence>
<gene>
    <name evidence="2" type="ORF">C922_01355</name>
</gene>
<dbReference type="VEuPathDB" id="PlasmoDB:C922_01355"/>
<feature type="region of interest" description="Disordered" evidence="1">
    <location>
        <begin position="1"/>
        <end position="167"/>
    </location>
</feature>
<evidence type="ECO:0000313" key="2">
    <source>
        <dbReference type="EMBL" id="EUD68335.1"/>
    </source>
</evidence>
<dbReference type="EMBL" id="KI965463">
    <property type="protein sequence ID" value="EUD68335.1"/>
    <property type="molecule type" value="Genomic_DNA"/>
</dbReference>
<dbReference type="GeneID" id="20036629"/>
<protein>
    <submittedName>
        <fullName evidence="2">Uncharacterized protein</fullName>
    </submittedName>
</protein>
<dbReference type="Proteomes" id="UP000030640">
    <property type="component" value="Unassembled WGS sequence"/>
</dbReference>
<reference evidence="2 3" key="1">
    <citation type="submission" date="2013-02" db="EMBL/GenBank/DDBJ databases">
        <title>The Genome Sequence of Plasmodium inui San Antonio 1.</title>
        <authorList>
            <consortium name="The Broad Institute Genome Sequencing Platform"/>
            <consortium name="The Broad Institute Genome Sequencing Center for Infectious Disease"/>
            <person name="Neafsey D."/>
            <person name="Cheeseman I."/>
            <person name="Volkman S."/>
            <person name="Adams J."/>
            <person name="Walker B."/>
            <person name="Young S.K."/>
            <person name="Zeng Q."/>
            <person name="Gargeya S."/>
            <person name="Fitzgerald M."/>
            <person name="Haas B."/>
            <person name="Abouelleil A."/>
            <person name="Alvarado L."/>
            <person name="Arachchi H.M."/>
            <person name="Berlin A.M."/>
            <person name="Chapman S.B."/>
            <person name="Dewar J."/>
            <person name="Goldberg J."/>
            <person name="Griggs A."/>
            <person name="Gujja S."/>
            <person name="Hansen M."/>
            <person name="Howarth C."/>
            <person name="Imamovic A."/>
            <person name="Larimer J."/>
            <person name="McCowan C."/>
            <person name="Murphy C."/>
            <person name="Neiman D."/>
            <person name="Pearson M."/>
            <person name="Priest M."/>
            <person name="Roberts A."/>
            <person name="Saif S."/>
            <person name="Shea T."/>
            <person name="Sisk P."/>
            <person name="Sykes S."/>
            <person name="Wortman J."/>
            <person name="Nusbaum C."/>
            <person name="Birren B."/>
        </authorList>
    </citation>
    <scope>NUCLEOTIDE SEQUENCE [LARGE SCALE GENOMIC DNA]</scope>
    <source>
        <strain evidence="2 3">San Antonio 1</strain>
    </source>
</reference>
<evidence type="ECO:0000313" key="3">
    <source>
        <dbReference type="Proteomes" id="UP000030640"/>
    </source>
</evidence>
<accession>W7A9G7</accession>
<keyword evidence="3" id="KW-1185">Reference proteome</keyword>